<reference evidence="11 12" key="1">
    <citation type="submission" date="2018-07" db="EMBL/GenBank/DDBJ databases">
        <title>Genomic Encyclopedia of Type Strains, Phase III (KMG-III): the genomes of soil and plant-associated and newly described type strains.</title>
        <authorList>
            <person name="Whitman W."/>
        </authorList>
    </citation>
    <scope>NUCLEOTIDE SEQUENCE [LARGE SCALE GENOMIC DNA]</scope>
    <source>
        <strain evidence="11 12">CECT 7506</strain>
    </source>
</reference>
<keyword evidence="12" id="KW-1185">Reference proteome</keyword>
<dbReference type="InterPro" id="IPR036640">
    <property type="entry name" value="ABC1_TM_sf"/>
</dbReference>
<dbReference type="PANTHER" id="PTHR24221:SF654">
    <property type="entry name" value="ATP-BINDING CASSETTE SUB-FAMILY B MEMBER 6"/>
    <property type="match status" value="1"/>
</dbReference>
<dbReference type="Pfam" id="PF00005">
    <property type="entry name" value="ABC_tran"/>
    <property type="match status" value="1"/>
</dbReference>
<dbReference type="PANTHER" id="PTHR24221">
    <property type="entry name" value="ATP-BINDING CASSETTE SUB-FAMILY B"/>
    <property type="match status" value="1"/>
</dbReference>
<dbReference type="RefSeq" id="WP_114382502.1">
    <property type="nucleotide sequence ID" value="NZ_QPJD01000015.1"/>
</dbReference>
<dbReference type="SUPFAM" id="SSF90123">
    <property type="entry name" value="ABC transporter transmembrane region"/>
    <property type="match status" value="1"/>
</dbReference>
<dbReference type="Pfam" id="PF00664">
    <property type="entry name" value="ABC_membrane"/>
    <property type="match status" value="1"/>
</dbReference>
<evidence type="ECO:0000313" key="12">
    <source>
        <dbReference type="Proteomes" id="UP000252415"/>
    </source>
</evidence>
<evidence type="ECO:0000259" key="9">
    <source>
        <dbReference type="PROSITE" id="PS50893"/>
    </source>
</evidence>
<evidence type="ECO:0000256" key="6">
    <source>
        <dbReference type="ARBA" id="ARBA00022989"/>
    </source>
</evidence>
<sequence length="598" mass="66795">MAYILHFIKRLHTFSGAALYINLFGMVISSFLESIGILLIIPLLGLIGIVSLDMGGSYFSWLSEYLSDVPPTLALLMILGSYIIIVLGQNLIQRSVTIRNVEIQNLYGRHLRLETYNSLLLSNWPFFLNKRSSDLINLLTIELARVLGAINLFLQLVTSLIFTFIQIGIAFWLSPNLTLFVLGSGIILGLFSSRFIKRAKALGNQTSQLSQSYLAGITDQLNGIKDIKSNTLERSRIKWLSDLTEGMIREQVSYVKLRMNSQLVYKMSSALLIACFILVSFKLFQTQGIQLLTITVIFARLWPRFTSIQSTLEQLASMIPACKALIQLQNECNNATERLELGYEVNAPLRAEHGIECRNISFRYNREETEFTLKNINFHIPSNRMTAIAGPSGAGKSTLIDLIMGLMQPESGQILIDGKPITNENLLSYRQSISYVAQDPFLFNASIRENLQLIQPDASDEQMWEALEFASSSDFVRKLPQGLDTVIGDRGIRLSGGERQRLVLARAVIRKPAILVLDEATSALDTENEKKIQEAIDRLKGTMTVIVVAHRLSTIRHADQVIVIDQGKLVERGEFVQLAADSASLFGNLLNNQSEASA</sequence>
<dbReference type="InterPro" id="IPR017871">
    <property type="entry name" value="ABC_transporter-like_CS"/>
</dbReference>
<feature type="transmembrane region" description="Helical" evidence="8">
    <location>
        <begin position="72"/>
        <end position="92"/>
    </location>
</feature>
<dbReference type="AlphaFoldDB" id="A0A368VP10"/>
<keyword evidence="4" id="KW-0547">Nucleotide-binding</keyword>
<evidence type="ECO:0000256" key="8">
    <source>
        <dbReference type="SAM" id="Phobius"/>
    </source>
</evidence>
<dbReference type="GO" id="GO:0005524">
    <property type="term" value="F:ATP binding"/>
    <property type="evidence" value="ECO:0007669"/>
    <property type="project" value="UniProtKB-KW"/>
</dbReference>
<dbReference type="FunFam" id="3.40.50.300:FF:000218">
    <property type="entry name" value="Multidrug ABC transporter ATP-binding protein"/>
    <property type="match status" value="1"/>
</dbReference>
<dbReference type="PROSITE" id="PS50893">
    <property type="entry name" value="ABC_TRANSPORTER_2"/>
    <property type="match status" value="1"/>
</dbReference>
<dbReference type="GO" id="GO:0140359">
    <property type="term" value="F:ABC-type transporter activity"/>
    <property type="evidence" value="ECO:0007669"/>
    <property type="project" value="InterPro"/>
</dbReference>
<feature type="transmembrane region" description="Helical" evidence="8">
    <location>
        <begin position="152"/>
        <end position="173"/>
    </location>
</feature>
<keyword evidence="7 8" id="KW-0472">Membrane</keyword>
<dbReference type="SUPFAM" id="SSF52540">
    <property type="entry name" value="P-loop containing nucleoside triphosphate hydrolases"/>
    <property type="match status" value="1"/>
</dbReference>
<comment type="subcellular location">
    <subcellularLocation>
        <location evidence="1">Cell membrane</location>
        <topology evidence="1">Multi-pass membrane protein</topology>
    </subcellularLocation>
</comment>
<dbReference type="OrthoDB" id="9770415at2"/>
<gene>
    <name evidence="11" type="ORF">DFP97_115148</name>
</gene>
<dbReference type="SMART" id="SM00382">
    <property type="entry name" value="AAA"/>
    <property type="match status" value="1"/>
</dbReference>
<evidence type="ECO:0000256" key="5">
    <source>
        <dbReference type="ARBA" id="ARBA00022840"/>
    </source>
</evidence>
<evidence type="ECO:0000256" key="2">
    <source>
        <dbReference type="ARBA" id="ARBA00005417"/>
    </source>
</evidence>
<dbReference type="GO" id="GO:0034040">
    <property type="term" value="F:ATPase-coupled lipid transmembrane transporter activity"/>
    <property type="evidence" value="ECO:0007669"/>
    <property type="project" value="TreeGrafter"/>
</dbReference>
<dbReference type="Gene3D" id="1.20.1560.10">
    <property type="entry name" value="ABC transporter type 1, transmembrane domain"/>
    <property type="match status" value="1"/>
</dbReference>
<dbReference type="GO" id="GO:0005886">
    <property type="term" value="C:plasma membrane"/>
    <property type="evidence" value="ECO:0007669"/>
    <property type="project" value="UniProtKB-SubCell"/>
</dbReference>
<dbReference type="InterPro" id="IPR039421">
    <property type="entry name" value="Type_1_exporter"/>
</dbReference>
<evidence type="ECO:0000256" key="3">
    <source>
        <dbReference type="ARBA" id="ARBA00022692"/>
    </source>
</evidence>
<evidence type="ECO:0000313" key="11">
    <source>
        <dbReference type="EMBL" id="RCW42715.1"/>
    </source>
</evidence>
<keyword evidence="3 8" id="KW-0812">Transmembrane</keyword>
<dbReference type="InterPro" id="IPR011527">
    <property type="entry name" value="ABC1_TM_dom"/>
</dbReference>
<feature type="domain" description="ABC transmembrane type-1" evidence="10">
    <location>
        <begin position="38"/>
        <end position="317"/>
    </location>
</feature>
<dbReference type="InterPro" id="IPR003439">
    <property type="entry name" value="ABC_transporter-like_ATP-bd"/>
</dbReference>
<keyword evidence="5" id="KW-0067">ATP-binding</keyword>
<evidence type="ECO:0000256" key="4">
    <source>
        <dbReference type="ARBA" id="ARBA00022741"/>
    </source>
</evidence>
<comment type="similarity">
    <text evidence="2">Belongs to the ABC transporter superfamily.</text>
</comment>
<feature type="transmembrane region" description="Helical" evidence="8">
    <location>
        <begin position="179"/>
        <end position="196"/>
    </location>
</feature>
<evidence type="ECO:0000256" key="1">
    <source>
        <dbReference type="ARBA" id="ARBA00004651"/>
    </source>
</evidence>
<dbReference type="PROSITE" id="PS50929">
    <property type="entry name" value="ABC_TM1F"/>
    <property type="match status" value="1"/>
</dbReference>
<comment type="caution">
    <text evidence="11">The sequence shown here is derived from an EMBL/GenBank/DDBJ whole genome shotgun (WGS) entry which is preliminary data.</text>
</comment>
<feature type="transmembrane region" description="Helical" evidence="8">
    <location>
        <begin position="263"/>
        <end position="284"/>
    </location>
</feature>
<evidence type="ECO:0000259" key="10">
    <source>
        <dbReference type="PROSITE" id="PS50929"/>
    </source>
</evidence>
<dbReference type="EMBL" id="QPJD01000015">
    <property type="protein sequence ID" value="RCW42715.1"/>
    <property type="molecule type" value="Genomic_DNA"/>
</dbReference>
<name>A0A368VP10_9BACL</name>
<dbReference type="InterPro" id="IPR003593">
    <property type="entry name" value="AAA+_ATPase"/>
</dbReference>
<accession>A0A368VP10</accession>
<feature type="domain" description="ABC transporter" evidence="9">
    <location>
        <begin position="355"/>
        <end position="591"/>
    </location>
</feature>
<feature type="transmembrane region" description="Helical" evidence="8">
    <location>
        <begin position="21"/>
        <end position="52"/>
    </location>
</feature>
<dbReference type="GO" id="GO:0016887">
    <property type="term" value="F:ATP hydrolysis activity"/>
    <property type="evidence" value="ECO:0007669"/>
    <property type="project" value="InterPro"/>
</dbReference>
<dbReference type="PROSITE" id="PS00211">
    <property type="entry name" value="ABC_TRANSPORTER_1"/>
    <property type="match status" value="1"/>
</dbReference>
<keyword evidence="6 8" id="KW-1133">Transmembrane helix</keyword>
<dbReference type="Proteomes" id="UP000252415">
    <property type="component" value="Unassembled WGS sequence"/>
</dbReference>
<proteinExistence type="inferred from homology"/>
<evidence type="ECO:0000256" key="7">
    <source>
        <dbReference type="ARBA" id="ARBA00023136"/>
    </source>
</evidence>
<dbReference type="InterPro" id="IPR027417">
    <property type="entry name" value="P-loop_NTPase"/>
</dbReference>
<dbReference type="Gene3D" id="3.40.50.300">
    <property type="entry name" value="P-loop containing nucleotide triphosphate hydrolases"/>
    <property type="match status" value="1"/>
</dbReference>
<protein>
    <submittedName>
        <fullName evidence="11">ABC-type multidrug transport system fused ATPase/permease subunit</fullName>
    </submittedName>
</protein>
<organism evidence="11 12">
    <name type="scientific">Paenibacillus prosopidis</name>
    <dbReference type="NCBI Taxonomy" id="630520"/>
    <lineage>
        <taxon>Bacteria</taxon>
        <taxon>Bacillati</taxon>
        <taxon>Bacillota</taxon>
        <taxon>Bacilli</taxon>
        <taxon>Bacillales</taxon>
        <taxon>Paenibacillaceae</taxon>
        <taxon>Paenibacillus</taxon>
    </lineage>
</organism>